<dbReference type="EMBL" id="QCYG01000003">
    <property type="protein sequence ID" value="PVA07168.1"/>
    <property type="molecule type" value="Genomic_DNA"/>
</dbReference>
<dbReference type="Proteomes" id="UP000244817">
    <property type="component" value="Unassembled WGS sequence"/>
</dbReference>
<accession>A0A2T7FYF4</accession>
<evidence type="ECO:0000313" key="3">
    <source>
        <dbReference type="Proteomes" id="UP000244817"/>
    </source>
</evidence>
<sequence>MTQAAGPPAVTLSRAGPQQRATLAQLFQLYIYDISRFARWPVGPDGRYDLADRILPPYFDAADHHPYLILSQNEIAGFCLIRRASDDAARWDMGQFFVMQKFRGGATAQAAFRAALHLHPGRWQVRVLPANEPALRFWSAAIAQVNGSPVDGEDVTADGLTMRRFAFQLGPDVSPAAPPS</sequence>
<dbReference type="SUPFAM" id="SSF55729">
    <property type="entry name" value="Acyl-CoA N-acyltransferases (Nat)"/>
    <property type="match status" value="1"/>
</dbReference>
<dbReference type="AlphaFoldDB" id="A0A2T7FYF4"/>
<evidence type="ECO:0000259" key="1">
    <source>
        <dbReference type="PROSITE" id="PS51186"/>
    </source>
</evidence>
<dbReference type="InterPro" id="IPR000182">
    <property type="entry name" value="GNAT_dom"/>
</dbReference>
<dbReference type="GO" id="GO:0016747">
    <property type="term" value="F:acyltransferase activity, transferring groups other than amino-acyl groups"/>
    <property type="evidence" value="ECO:0007669"/>
    <property type="project" value="InterPro"/>
</dbReference>
<gene>
    <name evidence="2" type="ORF">DC363_04765</name>
</gene>
<dbReference type="InterPro" id="IPR016181">
    <property type="entry name" value="Acyl_CoA_acyltransferase"/>
</dbReference>
<dbReference type="OrthoDB" id="8479334at2"/>
<dbReference type="Pfam" id="PF00583">
    <property type="entry name" value="Acetyltransf_1"/>
    <property type="match status" value="1"/>
</dbReference>
<dbReference type="Gene3D" id="3.40.630.30">
    <property type="match status" value="1"/>
</dbReference>
<dbReference type="PROSITE" id="PS51186">
    <property type="entry name" value="GNAT"/>
    <property type="match status" value="1"/>
</dbReference>
<proteinExistence type="predicted"/>
<protein>
    <submittedName>
        <fullName evidence="2">GNAT family N-acetyltransferase</fullName>
    </submittedName>
</protein>
<feature type="domain" description="N-acetyltransferase" evidence="1">
    <location>
        <begin position="21"/>
        <end position="167"/>
    </location>
</feature>
<name>A0A2T7FYF4_9RHOB</name>
<comment type="caution">
    <text evidence="2">The sequence shown here is derived from an EMBL/GenBank/DDBJ whole genome shotgun (WGS) entry which is preliminary data.</text>
</comment>
<keyword evidence="2" id="KW-0808">Transferase</keyword>
<dbReference type="RefSeq" id="WP_108639997.1">
    <property type="nucleotide sequence ID" value="NZ_QCYG01000003.1"/>
</dbReference>
<organism evidence="2 3">
    <name type="scientific">Thalassorhabdomicrobium marinisediminis</name>
    <dbReference type="NCBI Taxonomy" id="2170577"/>
    <lineage>
        <taxon>Bacteria</taxon>
        <taxon>Pseudomonadati</taxon>
        <taxon>Pseudomonadota</taxon>
        <taxon>Alphaproteobacteria</taxon>
        <taxon>Rhodobacterales</taxon>
        <taxon>Paracoccaceae</taxon>
        <taxon>Thalassorhabdomicrobium</taxon>
    </lineage>
</organism>
<reference evidence="2 3" key="1">
    <citation type="submission" date="2018-04" db="EMBL/GenBank/DDBJ databases">
        <title>Pelagivirga bohaiensis gen. nov., sp. nov., a bacterium isolated from the Bohai Sea.</title>
        <authorList>
            <person name="Ji X."/>
        </authorList>
    </citation>
    <scope>NUCLEOTIDE SEQUENCE [LARGE SCALE GENOMIC DNA]</scope>
    <source>
        <strain evidence="2 3">BH-SD16</strain>
    </source>
</reference>
<keyword evidence="3" id="KW-1185">Reference proteome</keyword>
<evidence type="ECO:0000313" key="2">
    <source>
        <dbReference type="EMBL" id="PVA07168.1"/>
    </source>
</evidence>